<evidence type="ECO:0000256" key="1">
    <source>
        <dbReference type="SAM" id="MobiDB-lite"/>
    </source>
</evidence>
<keyword evidence="3" id="KW-1185">Reference proteome</keyword>
<feature type="compositionally biased region" description="Basic and acidic residues" evidence="1">
    <location>
        <begin position="82"/>
        <end position="94"/>
    </location>
</feature>
<gene>
    <name evidence="2" type="ORF">KIN20_007264</name>
</gene>
<evidence type="ECO:0000313" key="3">
    <source>
        <dbReference type="Proteomes" id="UP001196413"/>
    </source>
</evidence>
<dbReference type="Proteomes" id="UP001196413">
    <property type="component" value="Unassembled WGS sequence"/>
</dbReference>
<proteinExistence type="predicted"/>
<comment type="caution">
    <text evidence="2">The sequence shown here is derived from an EMBL/GenBank/DDBJ whole genome shotgun (WGS) entry which is preliminary data.</text>
</comment>
<evidence type="ECO:0000313" key="2">
    <source>
        <dbReference type="EMBL" id="KAJ1351281.1"/>
    </source>
</evidence>
<name>A0AAD5QLW3_PARTN</name>
<protein>
    <submittedName>
        <fullName evidence="2">Uncharacterized protein</fullName>
    </submittedName>
</protein>
<reference evidence="2" key="1">
    <citation type="submission" date="2021-06" db="EMBL/GenBank/DDBJ databases">
        <title>Parelaphostrongylus tenuis whole genome reference sequence.</title>
        <authorList>
            <person name="Garwood T.J."/>
            <person name="Larsen P.A."/>
            <person name="Fountain-Jones N.M."/>
            <person name="Garbe J.R."/>
            <person name="Macchietto M.G."/>
            <person name="Kania S.A."/>
            <person name="Gerhold R.W."/>
            <person name="Richards J.E."/>
            <person name="Wolf T.M."/>
        </authorList>
    </citation>
    <scope>NUCLEOTIDE SEQUENCE</scope>
    <source>
        <strain evidence="2">MNPRO001-30</strain>
        <tissue evidence="2">Meninges</tissue>
    </source>
</reference>
<feature type="compositionally biased region" description="Basic and acidic residues" evidence="1">
    <location>
        <begin position="55"/>
        <end position="75"/>
    </location>
</feature>
<accession>A0AAD5QLW3</accession>
<feature type="region of interest" description="Disordered" evidence="1">
    <location>
        <begin position="55"/>
        <end position="116"/>
    </location>
</feature>
<dbReference type="AlphaFoldDB" id="A0AAD5QLW3"/>
<dbReference type="EMBL" id="JAHQIW010001040">
    <property type="protein sequence ID" value="KAJ1351281.1"/>
    <property type="molecule type" value="Genomic_DNA"/>
</dbReference>
<sequence>MIVALNATDDEDFTVVSSEKSELKVGLLSASTSEAIDLQPTNMCKKYRFTRKDKGVYEKNSRKNDKDDCSSSEEHEGSEEEKETKDKGGNDYKKYERRKRQIPSVNASLSPIIGFG</sequence>
<organism evidence="2 3">
    <name type="scientific">Parelaphostrongylus tenuis</name>
    <name type="common">Meningeal worm</name>
    <dbReference type="NCBI Taxonomy" id="148309"/>
    <lineage>
        <taxon>Eukaryota</taxon>
        <taxon>Metazoa</taxon>
        <taxon>Ecdysozoa</taxon>
        <taxon>Nematoda</taxon>
        <taxon>Chromadorea</taxon>
        <taxon>Rhabditida</taxon>
        <taxon>Rhabditina</taxon>
        <taxon>Rhabditomorpha</taxon>
        <taxon>Strongyloidea</taxon>
        <taxon>Metastrongylidae</taxon>
        <taxon>Parelaphostrongylus</taxon>
    </lineage>
</organism>